<dbReference type="RefSeq" id="WP_201691620.1">
    <property type="nucleotide sequence ID" value="NZ_JAEQND010000010.1"/>
</dbReference>
<feature type="domain" description="Leucine-binding protein" evidence="3">
    <location>
        <begin position="4"/>
        <end position="94"/>
    </location>
</feature>
<protein>
    <submittedName>
        <fullName evidence="4">ABC transporter substrate-binding protein</fullName>
    </submittedName>
</protein>
<dbReference type="EMBL" id="JAEQND010000010">
    <property type="protein sequence ID" value="MBL0427081.1"/>
    <property type="molecule type" value="Genomic_DNA"/>
</dbReference>
<reference evidence="4 5" key="1">
    <citation type="journal article" date="2017" name="Int. J. Syst. Evol. Microbiol.">
        <title>Ramlibacter alkalitolerans sp. nov., alkali-tolerant bacterium isolated from soil of ginseng.</title>
        <authorList>
            <person name="Lee D.H."/>
            <person name="Cha C.J."/>
        </authorList>
    </citation>
    <scope>NUCLEOTIDE SEQUENCE [LARGE SCALE GENOMIC DNA]</scope>
    <source>
        <strain evidence="4 5">KACC 19305</strain>
    </source>
</reference>
<dbReference type="InterPro" id="IPR028081">
    <property type="entry name" value="Leu-bd"/>
</dbReference>
<dbReference type="Gene3D" id="3.40.50.2300">
    <property type="match status" value="1"/>
</dbReference>
<evidence type="ECO:0000313" key="4">
    <source>
        <dbReference type="EMBL" id="MBL0427081.1"/>
    </source>
</evidence>
<evidence type="ECO:0000259" key="3">
    <source>
        <dbReference type="Pfam" id="PF13458"/>
    </source>
</evidence>
<dbReference type="Pfam" id="PF13458">
    <property type="entry name" value="Peripla_BP_6"/>
    <property type="match status" value="1"/>
</dbReference>
<evidence type="ECO:0000313" key="5">
    <source>
        <dbReference type="Proteomes" id="UP000622707"/>
    </source>
</evidence>
<comment type="caution">
    <text evidence="4">The sequence shown here is derived from an EMBL/GenBank/DDBJ whole genome shotgun (WGS) entry which is preliminary data.</text>
</comment>
<comment type="similarity">
    <text evidence="1">Belongs to the leucine-binding protein family.</text>
</comment>
<organism evidence="4 5">
    <name type="scientific">Ramlibacter alkalitolerans</name>
    <dbReference type="NCBI Taxonomy" id="2039631"/>
    <lineage>
        <taxon>Bacteria</taxon>
        <taxon>Pseudomonadati</taxon>
        <taxon>Pseudomonadota</taxon>
        <taxon>Betaproteobacteria</taxon>
        <taxon>Burkholderiales</taxon>
        <taxon>Comamonadaceae</taxon>
        <taxon>Ramlibacter</taxon>
    </lineage>
</organism>
<sequence length="136" mass="15283">MPAAIDTPDNRRFVDAVRSEYKVTPGFYTAGTYTAGLWLEAALKLVNGRFEDKPAFVRALHQAKLASGPMGPIRLDEYGKPVLNIYVRKVERKDGQLVNTIVDTFPEVSQFWSYEPRAFLAMPAYSRESPAAKNLE</sequence>
<accession>A0ABS1JT87</accession>
<dbReference type="Proteomes" id="UP000622707">
    <property type="component" value="Unassembled WGS sequence"/>
</dbReference>
<evidence type="ECO:0000256" key="2">
    <source>
        <dbReference type="ARBA" id="ARBA00022729"/>
    </source>
</evidence>
<proteinExistence type="inferred from homology"/>
<gene>
    <name evidence="4" type="ORF">JI746_18340</name>
</gene>
<evidence type="ECO:0000256" key="1">
    <source>
        <dbReference type="ARBA" id="ARBA00010062"/>
    </source>
</evidence>
<keyword evidence="2" id="KW-0732">Signal</keyword>
<keyword evidence="5" id="KW-1185">Reference proteome</keyword>
<name>A0ABS1JT87_9BURK</name>
<dbReference type="InterPro" id="IPR028082">
    <property type="entry name" value="Peripla_BP_I"/>
</dbReference>
<dbReference type="SUPFAM" id="SSF53822">
    <property type="entry name" value="Periplasmic binding protein-like I"/>
    <property type="match status" value="1"/>
</dbReference>